<dbReference type="Proteomes" id="UP001154282">
    <property type="component" value="Unassembled WGS sequence"/>
</dbReference>
<dbReference type="EMBL" id="CAMGYJ010000008">
    <property type="protein sequence ID" value="CAI0458763.1"/>
    <property type="molecule type" value="Genomic_DNA"/>
</dbReference>
<evidence type="ECO:0000313" key="1">
    <source>
        <dbReference type="EMBL" id="CAI0458763.1"/>
    </source>
</evidence>
<dbReference type="Pfam" id="PF06880">
    <property type="entry name" value="DUF1262"/>
    <property type="match status" value="1"/>
</dbReference>
<dbReference type="PANTHER" id="PTHR31050">
    <property type="entry name" value="OS08G0413200 PROTEIN"/>
    <property type="match status" value="1"/>
</dbReference>
<sequence>MYVTRPLSLYRRDPSAASLPPPEGPNSGVLVIQDEEAQPTCLFGLMNSSRVTDLPFPQNKNLQVRYTKRTGEHRRVPIGLYSHVETDRVVFIPALDHPLSANRYYVIKQDGKHKGEAYRNSTEEEMTTCCFCSCISDRKPEPFEPHGEDVHQQFEISRRRYWHGGSGYHAKSVAGGGFPPLFLRREGWTLHTSKSRDLKLDEALGVDSNLRARLPDFNSVLSGEKTDRVSVPRVVGKWYCPFLFVKESGMGVQDQVDRSRFYEMTLEQRWEPIFRCNNDVEGNANSFVNIDVLVETETVRVGERDVVGHKVGENDGVVWFRRVGLDNNAGEEGMRVGLSKVIVERMKWEEERVGWRSGEGGKNRVKKVEEFGGGGGINNWKRFGYFVLVERFVLRRMGGGFLMSYEFKHIHQFRTKWE</sequence>
<reference evidence="1" key="1">
    <citation type="submission" date="2022-08" db="EMBL/GenBank/DDBJ databases">
        <authorList>
            <person name="Gutierrez-Valencia J."/>
        </authorList>
    </citation>
    <scope>NUCLEOTIDE SEQUENCE</scope>
</reference>
<proteinExistence type="predicted"/>
<organism evidence="1 2">
    <name type="scientific">Linum tenue</name>
    <dbReference type="NCBI Taxonomy" id="586396"/>
    <lineage>
        <taxon>Eukaryota</taxon>
        <taxon>Viridiplantae</taxon>
        <taxon>Streptophyta</taxon>
        <taxon>Embryophyta</taxon>
        <taxon>Tracheophyta</taxon>
        <taxon>Spermatophyta</taxon>
        <taxon>Magnoliopsida</taxon>
        <taxon>eudicotyledons</taxon>
        <taxon>Gunneridae</taxon>
        <taxon>Pentapetalae</taxon>
        <taxon>rosids</taxon>
        <taxon>fabids</taxon>
        <taxon>Malpighiales</taxon>
        <taxon>Linaceae</taxon>
        <taxon>Linum</taxon>
    </lineage>
</organism>
<gene>
    <name evidence="1" type="ORF">LITE_LOCUS33683</name>
</gene>
<name>A0AAV0NJH7_9ROSI</name>
<evidence type="ECO:0000313" key="2">
    <source>
        <dbReference type="Proteomes" id="UP001154282"/>
    </source>
</evidence>
<keyword evidence="2" id="KW-1185">Reference proteome</keyword>
<protein>
    <submittedName>
        <fullName evidence="1">Uncharacterized protein</fullName>
    </submittedName>
</protein>
<comment type="caution">
    <text evidence="1">The sequence shown here is derived from an EMBL/GenBank/DDBJ whole genome shotgun (WGS) entry which is preliminary data.</text>
</comment>
<dbReference type="PANTHER" id="PTHR31050:SF3">
    <property type="entry name" value="OS08G0412800 PROTEIN"/>
    <property type="match status" value="1"/>
</dbReference>
<dbReference type="InterPro" id="IPR010683">
    <property type="entry name" value="DUF1262"/>
</dbReference>
<dbReference type="AlphaFoldDB" id="A0AAV0NJH7"/>
<accession>A0AAV0NJH7</accession>